<accession>I0WH94</accession>
<sequence>MSNDIRIKKGLTLKLQGEAEKLLSDAPRSQVYSVKPADFHTVTPKMVVKEGEAVKAGDVLFFSKYNDAIKFVSPVSGKVKEIRRGAKRVILDVVIEADATDVYKEHGAKDSSVLSSEEVKQFMLESGLWPFVKQRPYDVVANPNETPKAIFISAYATAPLAADVEFVLKNSKEDFQAGIQAISKLTSGKVHLSIGNDDASFLNEVKGVVLHKVSGPHPAGNVGVQIHHVDPINAGERVWVVSPEDVAIIGRTFKTGKFDATRVVALAGSEVAKPQYYKVKIGAQVSSFVGAIQGNVRVISGDVLTGDKIAEGGFLGYYHNLVTIIPEGKNYRMFGWLPFKDNYIPSMSKTSLAWLSPNKKYRVDTNLNGEERALVVTGEMEKVLPMDVYPMQLLKACMAENIEKMENLGIYEVTPEDFALVDFACTSKIEAQEIIRQGLDLMIKEVG</sequence>
<comment type="caution">
    <text evidence="12">The sequence shown here is derived from an EMBL/GenBank/DDBJ whole genome shotgun (WGS) entry which is preliminary data.</text>
</comment>
<evidence type="ECO:0000313" key="12">
    <source>
        <dbReference type="EMBL" id="EID75760.1"/>
    </source>
</evidence>
<dbReference type="Pfam" id="PF24836">
    <property type="entry name" value="NQRA_2nd"/>
    <property type="match status" value="1"/>
</dbReference>
<reference evidence="12 13" key="1">
    <citation type="journal article" date="2012" name="J. Bacteriol.">
        <title>Genome Sequence of the Halotolerant Bacterium Imtechella halotolerans K1T.</title>
        <authorList>
            <person name="Kumar S."/>
            <person name="Vikram S."/>
            <person name="Subramanian S."/>
            <person name="Raghava G.P."/>
            <person name="Pinnaka A.K."/>
        </authorList>
    </citation>
    <scope>NUCLEOTIDE SEQUENCE [LARGE SCALE GENOMIC DNA]</scope>
    <source>
        <strain evidence="12 13">K1</strain>
    </source>
</reference>
<evidence type="ECO:0000256" key="7">
    <source>
        <dbReference type="ARBA" id="ARBA00023201"/>
    </source>
</evidence>
<comment type="catalytic activity">
    <reaction evidence="8">
        <text>a ubiquinone + n Na(+)(in) + NADH + H(+) = a ubiquinol + n Na(+)(out) + NAD(+)</text>
        <dbReference type="Rhea" id="RHEA:47748"/>
        <dbReference type="Rhea" id="RHEA-COMP:9565"/>
        <dbReference type="Rhea" id="RHEA-COMP:9566"/>
        <dbReference type="ChEBI" id="CHEBI:15378"/>
        <dbReference type="ChEBI" id="CHEBI:16389"/>
        <dbReference type="ChEBI" id="CHEBI:17976"/>
        <dbReference type="ChEBI" id="CHEBI:29101"/>
        <dbReference type="ChEBI" id="CHEBI:57540"/>
        <dbReference type="ChEBI" id="CHEBI:57945"/>
        <dbReference type="EC" id="7.2.1.1"/>
    </reaction>
</comment>
<proteinExistence type="inferred from homology"/>
<dbReference type="PANTHER" id="PTHR37839:SF1">
    <property type="entry name" value="NA(+)-TRANSLOCATING NADH-QUINONE REDUCTASE SUBUNIT A"/>
    <property type="match status" value="1"/>
</dbReference>
<evidence type="ECO:0000259" key="11">
    <source>
        <dbReference type="Pfam" id="PF24836"/>
    </source>
</evidence>
<evidence type="ECO:0000256" key="2">
    <source>
        <dbReference type="ARBA" id="ARBA00022967"/>
    </source>
</evidence>
<keyword evidence="13" id="KW-1185">Reference proteome</keyword>
<evidence type="ECO:0000256" key="8">
    <source>
        <dbReference type="HAMAP-Rule" id="MF_00425"/>
    </source>
</evidence>
<dbReference type="PANTHER" id="PTHR37839">
    <property type="entry name" value="NA(+)-TRANSLOCATING NADH-QUINONE REDUCTASE SUBUNIT A"/>
    <property type="match status" value="1"/>
</dbReference>
<comment type="similarity">
    <text evidence="8">Belongs to the NqrA family.</text>
</comment>
<keyword evidence="2 8" id="KW-1278">Translocase</keyword>
<comment type="function">
    <text evidence="8">NQR complex catalyzes the reduction of ubiquinone-1 to ubiquinol by two successive reactions, coupled with the transport of Na(+) ions from the cytoplasm to the periplasm. NqrA to NqrE are probably involved in the second step, the conversion of ubisemiquinone to ubiquinol.</text>
</comment>
<dbReference type="eggNOG" id="COG1726">
    <property type="taxonomic scope" value="Bacteria"/>
</dbReference>
<dbReference type="Proteomes" id="UP000005938">
    <property type="component" value="Unassembled WGS sequence"/>
</dbReference>
<keyword evidence="3 8" id="KW-0520">NAD</keyword>
<dbReference type="Pfam" id="PF11973">
    <property type="entry name" value="NQRA_SLBB"/>
    <property type="match status" value="1"/>
</dbReference>
<evidence type="ECO:0000256" key="4">
    <source>
        <dbReference type="ARBA" id="ARBA00023053"/>
    </source>
</evidence>
<feature type="domain" description="Na(+)-translocating NADH-quinone reductase subunit A C-terminal" evidence="10">
    <location>
        <begin position="263"/>
        <end position="309"/>
    </location>
</feature>
<dbReference type="RefSeq" id="WP_008238475.1">
    <property type="nucleotide sequence ID" value="NZ_AJJU01000004.1"/>
</dbReference>
<evidence type="ECO:0000259" key="9">
    <source>
        <dbReference type="Pfam" id="PF05896"/>
    </source>
</evidence>
<feature type="domain" description="NqrA N-terminal barrel-sandwich hybrid" evidence="9">
    <location>
        <begin position="5"/>
        <end position="98"/>
    </location>
</feature>
<evidence type="ECO:0000259" key="10">
    <source>
        <dbReference type="Pfam" id="PF11973"/>
    </source>
</evidence>
<gene>
    <name evidence="8" type="primary">nqrA</name>
    <name evidence="12" type="ORF">W5A_06083</name>
</gene>
<dbReference type="STRING" id="946077.W5A_06083"/>
<dbReference type="EC" id="7.2.1.1" evidence="8"/>
<organism evidence="12 13">
    <name type="scientific">Imtechella halotolerans K1</name>
    <dbReference type="NCBI Taxonomy" id="946077"/>
    <lineage>
        <taxon>Bacteria</taxon>
        <taxon>Pseudomonadati</taxon>
        <taxon>Bacteroidota</taxon>
        <taxon>Flavobacteriia</taxon>
        <taxon>Flavobacteriales</taxon>
        <taxon>Flavobacteriaceae</taxon>
        <taxon>Imtechella</taxon>
    </lineage>
</organism>
<keyword evidence="5 8" id="KW-0406">Ion transport</keyword>
<dbReference type="Pfam" id="PF05896">
    <property type="entry name" value="NQRA_N"/>
    <property type="match status" value="1"/>
</dbReference>
<dbReference type="GO" id="GO:0016655">
    <property type="term" value="F:oxidoreductase activity, acting on NAD(P)H, quinone or similar compound as acceptor"/>
    <property type="evidence" value="ECO:0007669"/>
    <property type="project" value="UniProtKB-UniRule"/>
</dbReference>
<dbReference type="InterPro" id="IPR056147">
    <property type="entry name" value="NQRA_N"/>
</dbReference>
<keyword evidence="7 8" id="KW-0739">Sodium transport</keyword>
<protein>
    <recommendedName>
        <fullName evidence="8">Na(+)-translocating NADH-quinone reductase subunit A</fullName>
        <shortName evidence="8">Na(+)-NQR subunit A</shortName>
        <shortName evidence="8">Na(+)-translocating NQR subunit A</shortName>
        <ecNumber evidence="8">7.2.1.1</ecNumber>
    </recommendedName>
    <alternativeName>
        <fullName evidence="8">NQR complex subunit A</fullName>
    </alternativeName>
    <alternativeName>
        <fullName evidence="8">NQR-1 subunit A</fullName>
    </alternativeName>
</protein>
<dbReference type="NCBIfam" id="NF003761">
    <property type="entry name" value="PRK05352.1-4"/>
    <property type="match status" value="1"/>
</dbReference>
<dbReference type="InterPro" id="IPR008703">
    <property type="entry name" value="NqrA"/>
</dbReference>
<dbReference type="GO" id="GO:0006814">
    <property type="term" value="P:sodium ion transport"/>
    <property type="evidence" value="ECO:0007669"/>
    <property type="project" value="UniProtKB-UniRule"/>
</dbReference>
<evidence type="ECO:0000256" key="3">
    <source>
        <dbReference type="ARBA" id="ARBA00023027"/>
    </source>
</evidence>
<evidence type="ECO:0000256" key="5">
    <source>
        <dbReference type="ARBA" id="ARBA00023065"/>
    </source>
</evidence>
<dbReference type="InterPro" id="IPR022615">
    <property type="entry name" value="NqrA_C_domain"/>
</dbReference>
<comment type="subunit">
    <text evidence="8">Composed of six subunits; NqrA, NqrB, NqrC, NqrD, NqrE and NqrF.</text>
</comment>
<name>I0WH94_9FLAO</name>
<evidence type="ECO:0000256" key="6">
    <source>
        <dbReference type="ARBA" id="ARBA00023075"/>
    </source>
</evidence>
<keyword evidence="4 8" id="KW-0915">Sodium</keyword>
<feature type="domain" description="NqrA second alpha/beta" evidence="11">
    <location>
        <begin position="114"/>
        <end position="258"/>
    </location>
</feature>
<dbReference type="PATRIC" id="fig|946077.3.peg.1236"/>
<dbReference type="InterPro" id="IPR056148">
    <property type="entry name" value="NQRA_2nd"/>
</dbReference>
<keyword evidence="1 8" id="KW-0813">Transport</keyword>
<evidence type="ECO:0000256" key="1">
    <source>
        <dbReference type="ARBA" id="ARBA00022448"/>
    </source>
</evidence>
<keyword evidence="6 8" id="KW-0830">Ubiquinone</keyword>
<dbReference type="EMBL" id="AJJU01000004">
    <property type="protein sequence ID" value="EID75760.1"/>
    <property type="molecule type" value="Genomic_DNA"/>
</dbReference>
<dbReference type="AlphaFoldDB" id="I0WH94"/>
<dbReference type="HAMAP" id="MF_00425">
    <property type="entry name" value="NqrA"/>
    <property type="match status" value="1"/>
</dbReference>
<dbReference type="NCBIfam" id="TIGR01936">
    <property type="entry name" value="nqrA"/>
    <property type="match status" value="1"/>
</dbReference>
<evidence type="ECO:0000313" key="13">
    <source>
        <dbReference type="Proteomes" id="UP000005938"/>
    </source>
</evidence>
<dbReference type="OrthoDB" id="9774536at2"/>